<dbReference type="InterPro" id="IPR015942">
    <property type="entry name" value="Asp/Glu/hydantoin_racemase"/>
</dbReference>
<dbReference type="InterPro" id="IPR001920">
    <property type="entry name" value="Asp/Glu_race"/>
</dbReference>
<evidence type="ECO:0000256" key="4">
    <source>
        <dbReference type="ARBA" id="ARBA00022984"/>
    </source>
</evidence>
<evidence type="ECO:0000313" key="9">
    <source>
        <dbReference type="Proteomes" id="UP000214880"/>
    </source>
</evidence>
<name>A0A1H0ACX7_9FIRM</name>
<dbReference type="HAMAP" id="MF_00258">
    <property type="entry name" value="Glu_racemase"/>
    <property type="match status" value="1"/>
</dbReference>
<organism evidence="8 9">
    <name type="scientific">Dendrosporobacter quercicolus</name>
    <dbReference type="NCBI Taxonomy" id="146817"/>
    <lineage>
        <taxon>Bacteria</taxon>
        <taxon>Bacillati</taxon>
        <taxon>Bacillota</taxon>
        <taxon>Negativicutes</taxon>
        <taxon>Selenomonadales</taxon>
        <taxon>Sporomusaceae</taxon>
        <taxon>Dendrosporobacter</taxon>
    </lineage>
</organism>
<evidence type="ECO:0000256" key="5">
    <source>
        <dbReference type="ARBA" id="ARBA00023235"/>
    </source>
</evidence>
<feature type="active site" description="Proton donor/acceptor" evidence="7">
    <location>
        <position position="184"/>
    </location>
</feature>
<dbReference type="GO" id="GO:0009252">
    <property type="term" value="P:peptidoglycan biosynthetic process"/>
    <property type="evidence" value="ECO:0007669"/>
    <property type="project" value="UniProtKB-UniRule"/>
</dbReference>
<dbReference type="FunFam" id="3.40.50.1860:FF:000001">
    <property type="entry name" value="Glutamate racemase"/>
    <property type="match status" value="1"/>
</dbReference>
<proteinExistence type="inferred from homology"/>
<dbReference type="EMBL" id="FNHB01000017">
    <property type="protein sequence ID" value="SDN31410.1"/>
    <property type="molecule type" value="Genomic_DNA"/>
</dbReference>
<feature type="binding site" evidence="7">
    <location>
        <begin position="75"/>
        <end position="76"/>
    </location>
    <ligand>
        <name>substrate</name>
    </ligand>
</feature>
<dbReference type="RefSeq" id="WP_092075083.1">
    <property type="nucleotide sequence ID" value="NZ_FNHB01000017.1"/>
</dbReference>
<dbReference type="Proteomes" id="UP000214880">
    <property type="component" value="Unassembled WGS sequence"/>
</dbReference>
<dbReference type="EC" id="5.1.1.3" evidence="2 7"/>
<evidence type="ECO:0000256" key="7">
    <source>
        <dbReference type="HAMAP-Rule" id="MF_00258"/>
    </source>
</evidence>
<comment type="function">
    <text evidence="7">Provides the (R)-glutamate required for cell wall biosynthesis.</text>
</comment>
<evidence type="ECO:0000313" key="8">
    <source>
        <dbReference type="EMBL" id="SDN31410.1"/>
    </source>
</evidence>
<evidence type="ECO:0000256" key="6">
    <source>
        <dbReference type="ARBA" id="ARBA00023316"/>
    </source>
</evidence>
<dbReference type="AlphaFoldDB" id="A0A1H0ACX7"/>
<dbReference type="PROSITE" id="PS00924">
    <property type="entry name" value="ASP_GLU_RACEMASE_2"/>
    <property type="match status" value="1"/>
</dbReference>
<feature type="binding site" evidence="7">
    <location>
        <begin position="43"/>
        <end position="44"/>
    </location>
    <ligand>
        <name>substrate</name>
    </ligand>
</feature>
<accession>A0A1H0ACX7</accession>
<dbReference type="OrthoDB" id="9801055at2"/>
<feature type="binding site" evidence="7">
    <location>
        <begin position="185"/>
        <end position="186"/>
    </location>
    <ligand>
        <name>substrate</name>
    </ligand>
</feature>
<dbReference type="GO" id="GO:0008360">
    <property type="term" value="P:regulation of cell shape"/>
    <property type="evidence" value="ECO:0007669"/>
    <property type="project" value="UniProtKB-KW"/>
</dbReference>
<feature type="active site" description="Proton donor/acceptor" evidence="7">
    <location>
        <position position="74"/>
    </location>
</feature>
<dbReference type="UniPathway" id="UPA00219"/>
<evidence type="ECO:0000256" key="1">
    <source>
        <dbReference type="ARBA" id="ARBA00001602"/>
    </source>
</evidence>
<gene>
    <name evidence="7" type="primary">murI</name>
    <name evidence="8" type="ORF">SAMN04488502_11740</name>
</gene>
<sequence length="273" mass="28799">MGNHAPIGIFDSGIGGLTVVKEVRQILPQENLIYFGDTARAPYGSRSPAQILGFMHQILTFFARQQVKMAIFACNTMTALGLEEARRNYPFTLVGMNTGVMQALKVSRNKQIGVIATQATIASGAHYRAFRAAAPLAGIYPQACPALVPLIEQGIIEGEQVEQAVLAALASLKAAGMDTLILGCTHYPFIERTIRAVVGPAVHMVDPARATAVAAYEALAAAGQLADTALTGSVRLCVSAGLDRVRQMAGLVMDTGNVGFEAVILADAAKAWC</sequence>
<dbReference type="Pfam" id="PF01177">
    <property type="entry name" value="Asp_Glu_race"/>
    <property type="match status" value="1"/>
</dbReference>
<protein>
    <recommendedName>
        <fullName evidence="2 7">Glutamate racemase</fullName>
        <ecNumber evidence="2 7">5.1.1.3</ecNumber>
    </recommendedName>
</protein>
<evidence type="ECO:0000256" key="3">
    <source>
        <dbReference type="ARBA" id="ARBA00022960"/>
    </source>
</evidence>
<dbReference type="SUPFAM" id="SSF53681">
    <property type="entry name" value="Aspartate/glutamate racemase"/>
    <property type="match status" value="2"/>
</dbReference>
<keyword evidence="6 7" id="KW-0961">Cell wall biogenesis/degradation</keyword>
<keyword evidence="4 7" id="KW-0573">Peptidoglycan synthesis</keyword>
<dbReference type="PANTHER" id="PTHR21198:SF2">
    <property type="entry name" value="GLUTAMATE RACEMASE"/>
    <property type="match status" value="1"/>
</dbReference>
<dbReference type="GO" id="GO:0008881">
    <property type="term" value="F:glutamate racemase activity"/>
    <property type="evidence" value="ECO:0007669"/>
    <property type="project" value="UniProtKB-UniRule"/>
</dbReference>
<dbReference type="GO" id="GO:0071555">
    <property type="term" value="P:cell wall organization"/>
    <property type="evidence" value="ECO:0007669"/>
    <property type="project" value="UniProtKB-KW"/>
</dbReference>
<dbReference type="STRING" id="146817.SAMN04488502_11740"/>
<dbReference type="PANTHER" id="PTHR21198">
    <property type="entry name" value="GLUTAMATE RACEMASE"/>
    <property type="match status" value="1"/>
</dbReference>
<dbReference type="NCBIfam" id="TIGR00067">
    <property type="entry name" value="glut_race"/>
    <property type="match status" value="1"/>
</dbReference>
<comment type="pathway">
    <text evidence="7">Cell wall biogenesis; peptidoglycan biosynthesis.</text>
</comment>
<evidence type="ECO:0000256" key="2">
    <source>
        <dbReference type="ARBA" id="ARBA00013090"/>
    </source>
</evidence>
<reference evidence="8 9" key="1">
    <citation type="submission" date="2016-10" db="EMBL/GenBank/DDBJ databases">
        <authorList>
            <person name="de Groot N.N."/>
        </authorList>
    </citation>
    <scope>NUCLEOTIDE SEQUENCE [LARGE SCALE GENOMIC DNA]</scope>
    <source>
        <strain evidence="8 9">DSM 1736</strain>
    </source>
</reference>
<keyword evidence="5 7" id="KW-0413">Isomerase</keyword>
<comment type="similarity">
    <text evidence="7">Belongs to the aspartate/glutamate racemases family.</text>
</comment>
<keyword evidence="9" id="KW-1185">Reference proteome</keyword>
<dbReference type="InterPro" id="IPR004391">
    <property type="entry name" value="Glu_race"/>
</dbReference>
<feature type="binding site" evidence="7">
    <location>
        <begin position="11"/>
        <end position="12"/>
    </location>
    <ligand>
        <name>substrate</name>
    </ligand>
</feature>
<dbReference type="Gene3D" id="3.40.50.1860">
    <property type="match status" value="2"/>
</dbReference>
<dbReference type="InterPro" id="IPR033134">
    <property type="entry name" value="Asp/Glu_racemase_AS_2"/>
</dbReference>
<comment type="catalytic activity">
    <reaction evidence="1 7">
        <text>L-glutamate = D-glutamate</text>
        <dbReference type="Rhea" id="RHEA:12813"/>
        <dbReference type="ChEBI" id="CHEBI:29985"/>
        <dbReference type="ChEBI" id="CHEBI:29986"/>
        <dbReference type="EC" id="5.1.1.3"/>
    </reaction>
</comment>
<keyword evidence="3 7" id="KW-0133">Cell shape</keyword>